<dbReference type="Proteomes" id="UP000238479">
    <property type="component" value="Chromosome 6"/>
</dbReference>
<evidence type="ECO:0000313" key="2">
    <source>
        <dbReference type="EMBL" id="PRQ22120.1"/>
    </source>
</evidence>
<reference evidence="2 3" key="1">
    <citation type="journal article" date="2018" name="Nat. Genet.">
        <title>The Rosa genome provides new insights in the design of modern roses.</title>
        <authorList>
            <person name="Bendahmane M."/>
        </authorList>
    </citation>
    <scope>NUCLEOTIDE SEQUENCE [LARGE SCALE GENOMIC DNA]</scope>
    <source>
        <strain evidence="3">cv. Old Blush</strain>
    </source>
</reference>
<sequence length="206" mass="23655">MGKGPWNNSLAVNGKKKAGGARLWMRLDCCRRSELEVLPFPDQLRQQLLSHKTQSGQWLPVLEVVEGLQCDLPFEFQVLEIALEHKTQSGQWLPVSEVVEGLQCDLPFEFQTLRWKLTMCSMNWPEMLPPRILNLFTCSLKSTLTRLLARVQQVRDEIEHLLDDNEDMAHLYLTRKWIQNQQSEALLARSGSNSISPLPQSSLAKF</sequence>
<gene>
    <name evidence="2" type="ORF">RchiOBHm_Chr6g0246761</name>
</gene>
<evidence type="ECO:0000313" key="3">
    <source>
        <dbReference type="Proteomes" id="UP000238479"/>
    </source>
</evidence>
<dbReference type="AlphaFoldDB" id="A0A2P6PJM5"/>
<dbReference type="GO" id="GO:0015095">
    <property type="term" value="F:magnesium ion transmembrane transporter activity"/>
    <property type="evidence" value="ECO:0007669"/>
    <property type="project" value="TreeGrafter"/>
</dbReference>
<keyword evidence="3" id="KW-1185">Reference proteome</keyword>
<evidence type="ECO:0000256" key="1">
    <source>
        <dbReference type="ARBA" id="ARBA00007535"/>
    </source>
</evidence>
<dbReference type="Gene3D" id="1.20.58.340">
    <property type="entry name" value="Magnesium transport protein CorA, transmembrane region"/>
    <property type="match status" value="1"/>
</dbReference>
<dbReference type="OMA" id="HKTQSGQ"/>
<protein>
    <submittedName>
        <fullName evidence="2">Uncharacterized protein</fullName>
    </submittedName>
</protein>
<comment type="similarity">
    <text evidence="1">Belongs to the CorA metal ion transporter (MIT) (TC 1.A.35.5) family.</text>
</comment>
<dbReference type="InterPro" id="IPR039204">
    <property type="entry name" value="MRS2-like"/>
</dbReference>
<proteinExistence type="inferred from homology"/>
<dbReference type="STRING" id="74649.A0A2P6PJM5"/>
<accession>A0A2P6PJM5</accession>
<comment type="caution">
    <text evidence="2">The sequence shown here is derived from an EMBL/GenBank/DDBJ whole genome shotgun (WGS) entry which is preliminary data.</text>
</comment>
<organism evidence="2 3">
    <name type="scientific">Rosa chinensis</name>
    <name type="common">China rose</name>
    <dbReference type="NCBI Taxonomy" id="74649"/>
    <lineage>
        <taxon>Eukaryota</taxon>
        <taxon>Viridiplantae</taxon>
        <taxon>Streptophyta</taxon>
        <taxon>Embryophyta</taxon>
        <taxon>Tracheophyta</taxon>
        <taxon>Spermatophyta</taxon>
        <taxon>Magnoliopsida</taxon>
        <taxon>eudicotyledons</taxon>
        <taxon>Gunneridae</taxon>
        <taxon>Pentapetalae</taxon>
        <taxon>rosids</taxon>
        <taxon>fabids</taxon>
        <taxon>Rosales</taxon>
        <taxon>Rosaceae</taxon>
        <taxon>Rosoideae</taxon>
        <taxon>Rosoideae incertae sedis</taxon>
        <taxon>Rosa</taxon>
    </lineage>
</organism>
<dbReference type="Gramene" id="PRQ22120">
    <property type="protein sequence ID" value="PRQ22120"/>
    <property type="gene ID" value="RchiOBHm_Chr6g0246761"/>
</dbReference>
<dbReference type="PANTHER" id="PTHR13890">
    <property type="entry name" value="RNA SPLICING PROTEIN MRS2, MITOCHONDRIAL"/>
    <property type="match status" value="1"/>
</dbReference>
<dbReference type="EMBL" id="PDCK01000044">
    <property type="protein sequence ID" value="PRQ22120.1"/>
    <property type="molecule type" value="Genomic_DNA"/>
</dbReference>
<dbReference type="PANTHER" id="PTHR13890:SF2">
    <property type="entry name" value="MAGNESIUM TRANSPORTER MRS2-4-RELATED"/>
    <property type="match status" value="1"/>
</dbReference>
<name>A0A2P6PJM5_ROSCH</name>